<sequence length="76" mass="9199">MKQAIENETSKDRFKRLATQRTNSVLQRLKVLGNCSNRSVYEYDEEEISKIFSEIERRVREMKAKFHYPKRKAFKL</sequence>
<protein>
    <submittedName>
        <fullName evidence="1">Uncharacterized protein</fullName>
    </submittedName>
</protein>
<dbReference type="Proteomes" id="UP000179014">
    <property type="component" value="Unassembled WGS sequence"/>
</dbReference>
<evidence type="ECO:0000313" key="1">
    <source>
        <dbReference type="EMBL" id="OGG40243.1"/>
    </source>
</evidence>
<dbReference type="AlphaFoldDB" id="A0A1F6BTU2"/>
<evidence type="ECO:0000313" key="2">
    <source>
        <dbReference type="Proteomes" id="UP000179014"/>
    </source>
</evidence>
<proteinExistence type="predicted"/>
<dbReference type="EMBL" id="MFKN01000035">
    <property type="protein sequence ID" value="OGG40243.1"/>
    <property type="molecule type" value="Genomic_DNA"/>
</dbReference>
<organism evidence="1 2">
    <name type="scientific">Candidatus Kaiserbacteria bacterium GWA2_50_9</name>
    <dbReference type="NCBI Taxonomy" id="1798474"/>
    <lineage>
        <taxon>Bacteria</taxon>
        <taxon>Candidatus Kaiseribacteriota</taxon>
    </lineage>
</organism>
<comment type="caution">
    <text evidence="1">The sequence shown here is derived from an EMBL/GenBank/DDBJ whole genome shotgun (WGS) entry which is preliminary data.</text>
</comment>
<reference evidence="1 2" key="1">
    <citation type="journal article" date="2016" name="Nat. Commun.">
        <title>Thousands of microbial genomes shed light on interconnected biogeochemical processes in an aquifer system.</title>
        <authorList>
            <person name="Anantharaman K."/>
            <person name="Brown C.T."/>
            <person name="Hug L.A."/>
            <person name="Sharon I."/>
            <person name="Castelle C.J."/>
            <person name="Probst A.J."/>
            <person name="Thomas B.C."/>
            <person name="Singh A."/>
            <person name="Wilkins M.J."/>
            <person name="Karaoz U."/>
            <person name="Brodie E.L."/>
            <person name="Williams K.H."/>
            <person name="Hubbard S.S."/>
            <person name="Banfield J.F."/>
        </authorList>
    </citation>
    <scope>NUCLEOTIDE SEQUENCE [LARGE SCALE GENOMIC DNA]</scope>
</reference>
<dbReference type="STRING" id="1798474.A2118_03750"/>
<name>A0A1F6BTU2_9BACT</name>
<accession>A0A1F6BTU2</accession>
<gene>
    <name evidence="1" type="ORF">A2118_03750</name>
</gene>